<accession>A0A072PHV8</accession>
<dbReference type="PANTHER" id="PTHR14187">
    <property type="entry name" value="ALPHA KINASE/ELONGATION FACTOR 2 KINASE"/>
    <property type="match status" value="1"/>
</dbReference>
<sequence length="612" mass="68619">MRPNENVLGIRAPGSRSEGIAYGSTTRDWSEVVVISRWSGGQNDIQEKVPTRIAYADENNFSIDRWGYDVKSGMTSTQWFKLLLDSNTRVTDFDDPQLQQSIGTTLMRLPEGKCAEEVASDFLSMLYSHTISSLSDLIGRTALEQTAIIFSITTPATWSLAARQATRTAAESAGFGSRWRDEIILTDEPEAAAIFALKSVVTAFDAKPFQPNTCVLIVDCGGGTLDLITYRILKTDPLQLEEACIGEGGKCGATWIDRNLHKLMQERFATAFTSLPSTKTGAQSIFMETFEGIKRDFNGNNGEERVYELPLKMKRLDEDDPEMAEIYDFEEDLVRITDADIEAMFDPVVEKMFELVRKQLRSVQKAKVPPVRTIVLCGGLGSSSYMKKRLQNLIDCELKGKPELVVPPRPWSAIVRGAVIRGLEKSPVTYRRCRHHIGVTVHEKFVEGVHCADDLFFCPKEGRRAKNKMLWHVKRGEKVSANLKRPIQCYVVVHETDISKSEYIVYQDFYASESKDAPERIDSEADETDVWKVGRMKINLVKAVGPERARLKAQTGRYPAHLAFDITLELTLGSDKGVLQIEAKQGRKVFGMVSIEYEYDPAHRGVLGSSDD</sequence>
<dbReference type="AlphaFoldDB" id="A0A072PHV8"/>
<dbReference type="InterPro" id="IPR043129">
    <property type="entry name" value="ATPase_NBD"/>
</dbReference>
<keyword evidence="1" id="KW-0547">Nucleotide-binding</keyword>
<evidence type="ECO:0000313" key="3">
    <source>
        <dbReference type="EMBL" id="KEF59307.1"/>
    </source>
</evidence>
<evidence type="ECO:0000256" key="2">
    <source>
        <dbReference type="ARBA" id="ARBA00022840"/>
    </source>
</evidence>
<dbReference type="GeneID" id="25279084"/>
<organism evidence="3 4">
    <name type="scientific">Exophiala aquamarina CBS 119918</name>
    <dbReference type="NCBI Taxonomy" id="1182545"/>
    <lineage>
        <taxon>Eukaryota</taxon>
        <taxon>Fungi</taxon>
        <taxon>Dikarya</taxon>
        <taxon>Ascomycota</taxon>
        <taxon>Pezizomycotina</taxon>
        <taxon>Eurotiomycetes</taxon>
        <taxon>Chaetothyriomycetidae</taxon>
        <taxon>Chaetothyriales</taxon>
        <taxon>Herpotrichiellaceae</taxon>
        <taxon>Exophiala</taxon>
    </lineage>
</organism>
<evidence type="ECO:0000313" key="4">
    <source>
        <dbReference type="Proteomes" id="UP000027920"/>
    </source>
</evidence>
<gene>
    <name evidence="3" type="ORF">A1O9_04151</name>
</gene>
<evidence type="ECO:0008006" key="5">
    <source>
        <dbReference type="Google" id="ProtNLM"/>
    </source>
</evidence>
<dbReference type="HOGENOM" id="CLU_009958_6_5_1"/>
<dbReference type="RefSeq" id="XP_013261897.1">
    <property type="nucleotide sequence ID" value="XM_013406443.1"/>
</dbReference>
<dbReference type="STRING" id="1182545.A0A072PHV8"/>
<dbReference type="Pfam" id="PF00012">
    <property type="entry name" value="HSP70"/>
    <property type="match status" value="1"/>
</dbReference>
<dbReference type="CDD" id="cd10170">
    <property type="entry name" value="ASKHA_NBD_HSP70"/>
    <property type="match status" value="1"/>
</dbReference>
<dbReference type="EMBL" id="AMGV01000003">
    <property type="protein sequence ID" value="KEF59307.1"/>
    <property type="molecule type" value="Genomic_DNA"/>
</dbReference>
<dbReference type="OrthoDB" id="2963168at2759"/>
<comment type="caution">
    <text evidence="3">The sequence shown here is derived from an EMBL/GenBank/DDBJ whole genome shotgun (WGS) entry which is preliminary data.</text>
</comment>
<dbReference type="PANTHER" id="PTHR14187:SF81">
    <property type="entry name" value="HSP70 FAMILY PROTEIN (AFU_ORTHOLOGUE AFUA_4G14040)"/>
    <property type="match status" value="1"/>
</dbReference>
<dbReference type="SUPFAM" id="SSF53067">
    <property type="entry name" value="Actin-like ATPase domain"/>
    <property type="match status" value="2"/>
</dbReference>
<dbReference type="VEuPathDB" id="FungiDB:A1O9_04151"/>
<dbReference type="GO" id="GO:0140662">
    <property type="term" value="F:ATP-dependent protein folding chaperone"/>
    <property type="evidence" value="ECO:0007669"/>
    <property type="project" value="InterPro"/>
</dbReference>
<dbReference type="Gene3D" id="3.90.640.10">
    <property type="entry name" value="Actin, Chain A, domain 4"/>
    <property type="match status" value="1"/>
</dbReference>
<dbReference type="Proteomes" id="UP000027920">
    <property type="component" value="Unassembled WGS sequence"/>
</dbReference>
<name>A0A072PHV8_9EURO</name>
<reference evidence="3 4" key="1">
    <citation type="submission" date="2013-03" db="EMBL/GenBank/DDBJ databases">
        <title>The Genome Sequence of Exophiala aquamarina CBS 119918.</title>
        <authorList>
            <consortium name="The Broad Institute Genomics Platform"/>
            <person name="Cuomo C."/>
            <person name="de Hoog S."/>
            <person name="Gorbushina A."/>
            <person name="Walker B."/>
            <person name="Young S.K."/>
            <person name="Zeng Q."/>
            <person name="Gargeya S."/>
            <person name="Fitzgerald M."/>
            <person name="Haas B."/>
            <person name="Abouelleil A."/>
            <person name="Allen A.W."/>
            <person name="Alvarado L."/>
            <person name="Arachchi H.M."/>
            <person name="Berlin A.M."/>
            <person name="Chapman S.B."/>
            <person name="Gainer-Dewar J."/>
            <person name="Goldberg J."/>
            <person name="Griggs A."/>
            <person name="Gujja S."/>
            <person name="Hansen M."/>
            <person name="Howarth C."/>
            <person name="Imamovic A."/>
            <person name="Ireland A."/>
            <person name="Larimer J."/>
            <person name="McCowan C."/>
            <person name="Murphy C."/>
            <person name="Pearson M."/>
            <person name="Poon T.W."/>
            <person name="Priest M."/>
            <person name="Roberts A."/>
            <person name="Saif S."/>
            <person name="Shea T."/>
            <person name="Sisk P."/>
            <person name="Sykes S."/>
            <person name="Wortman J."/>
            <person name="Nusbaum C."/>
            <person name="Birren B."/>
        </authorList>
    </citation>
    <scope>NUCLEOTIDE SEQUENCE [LARGE SCALE GENOMIC DNA]</scope>
    <source>
        <strain evidence="3 4">CBS 119918</strain>
    </source>
</reference>
<dbReference type="InterPro" id="IPR013126">
    <property type="entry name" value="Hsp_70_fam"/>
</dbReference>
<dbReference type="GO" id="GO:0005524">
    <property type="term" value="F:ATP binding"/>
    <property type="evidence" value="ECO:0007669"/>
    <property type="project" value="UniProtKB-KW"/>
</dbReference>
<protein>
    <recommendedName>
        <fullName evidence="5">Actin-like ATPase domain-containing protein</fullName>
    </recommendedName>
</protein>
<keyword evidence="2" id="KW-0067">ATP-binding</keyword>
<dbReference type="Gene3D" id="3.30.420.40">
    <property type="match status" value="2"/>
</dbReference>
<evidence type="ECO:0000256" key="1">
    <source>
        <dbReference type="ARBA" id="ARBA00022741"/>
    </source>
</evidence>
<keyword evidence="4" id="KW-1185">Reference proteome</keyword>
<proteinExistence type="predicted"/>